<dbReference type="GO" id="GO:0016705">
    <property type="term" value="F:oxidoreductase activity, acting on paired donors, with incorporation or reduction of molecular oxygen"/>
    <property type="evidence" value="ECO:0007669"/>
    <property type="project" value="InterPro"/>
</dbReference>
<gene>
    <name evidence="9" type="primary">LOC106162921</name>
    <name evidence="10" type="synonym">LOC106169494</name>
</gene>
<evidence type="ECO:0000256" key="4">
    <source>
        <dbReference type="ARBA" id="ARBA00022723"/>
    </source>
</evidence>
<evidence type="ECO:0000256" key="7">
    <source>
        <dbReference type="ARBA" id="ARBA00023033"/>
    </source>
</evidence>
<dbReference type="InterPro" id="IPR001128">
    <property type="entry name" value="Cyt_P450"/>
</dbReference>
<keyword evidence="7" id="KW-0503">Monooxygenase</keyword>
<organism evidence="8 9">
    <name type="scientific">Lingula anatina</name>
    <name type="common">Brachiopod</name>
    <name type="synonym">Lingula unguis</name>
    <dbReference type="NCBI Taxonomy" id="7574"/>
    <lineage>
        <taxon>Eukaryota</taxon>
        <taxon>Metazoa</taxon>
        <taxon>Spiralia</taxon>
        <taxon>Lophotrochozoa</taxon>
        <taxon>Brachiopoda</taxon>
        <taxon>Linguliformea</taxon>
        <taxon>Lingulata</taxon>
        <taxon>Lingulida</taxon>
        <taxon>Linguloidea</taxon>
        <taxon>Lingulidae</taxon>
        <taxon>Lingula</taxon>
    </lineage>
</organism>
<dbReference type="GeneID" id="106169494"/>
<name>A0A1S3ICB0_LINAN</name>
<evidence type="ECO:0000256" key="3">
    <source>
        <dbReference type="ARBA" id="ARBA00022617"/>
    </source>
</evidence>
<evidence type="ECO:0000256" key="1">
    <source>
        <dbReference type="ARBA" id="ARBA00001971"/>
    </source>
</evidence>
<keyword evidence="5" id="KW-0560">Oxidoreductase</keyword>
<dbReference type="Gene3D" id="1.10.630.10">
    <property type="entry name" value="Cytochrome P450"/>
    <property type="match status" value="1"/>
</dbReference>
<keyword evidence="6" id="KW-0408">Iron</keyword>
<evidence type="ECO:0000256" key="2">
    <source>
        <dbReference type="ARBA" id="ARBA00010617"/>
    </source>
</evidence>
<dbReference type="InterPro" id="IPR036396">
    <property type="entry name" value="Cyt_P450_sf"/>
</dbReference>
<dbReference type="GO" id="GO:0005506">
    <property type="term" value="F:iron ion binding"/>
    <property type="evidence" value="ECO:0007669"/>
    <property type="project" value="InterPro"/>
</dbReference>
<dbReference type="InterPro" id="IPR050476">
    <property type="entry name" value="Insect_CytP450_Detox"/>
</dbReference>
<keyword evidence="3" id="KW-0349">Heme</keyword>
<keyword evidence="8" id="KW-1185">Reference proteome</keyword>
<dbReference type="AlphaFoldDB" id="A0A1S3ICB0"/>
<dbReference type="GeneID" id="106162921"/>
<keyword evidence="4" id="KW-0479">Metal-binding</keyword>
<dbReference type="Pfam" id="PF00067">
    <property type="entry name" value="p450"/>
    <property type="match status" value="1"/>
</dbReference>
<comment type="similarity">
    <text evidence="2">Belongs to the cytochrome P450 family.</text>
</comment>
<dbReference type="SUPFAM" id="SSF48264">
    <property type="entry name" value="Cytochrome P450"/>
    <property type="match status" value="1"/>
</dbReference>
<dbReference type="OrthoDB" id="6151854at2759"/>
<dbReference type="RefSeq" id="XP_013395808.1">
    <property type="nucleotide sequence ID" value="XM_013540354.1"/>
</dbReference>
<dbReference type="Proteomes" id="UP000085678">
    <property type="component" value="Unplaced"/>
</dbReference>
<dbReference type="KEGG" id="lak:106169494"/>
<dbReference type="PANTHER" id="PTHR24292:SF54">
    <property type="entry name" value="CYP9F3-RELATED"/>
    <property type="match status" value="1"/>
</dbReference>
<evidence type="ECO:0000313" key="8">
    <source>
        <dbReference type="Proteomes" id="UP000085678"/>
    </source>
</evidence>
<evidence type="ECO:0000313" key="9">
    <source>
        <dbReference type="RefSeq" id="XP_013395808.1"/>
    </source>
</evidence>
<dbReference type="PANTHER" id="PTHR24292">
    <property type="entry name" value="CYTOCHROME P450"/>
    <property type="match status" value="1"/>
</dbReference>
<reference evidence="9 10" key="1">
    <citation type="submission" date="2025-04" db="UniProtKB">
        <authorList>
            <consortium name="RefSeq"/>
        </authorList>
    </citation>
    <scope>IDENTIFICATION</scope>
    <source>
        <tissue evidence="9 10">Gonads</tissue>
    </source>
</reference>
<evidence type="ECO:0000256" key="5">
    <source>
        <dbReference type="ARBA" id="ARBA00023002"/>
    </source>
</evidence>
<dbReference type="GO" id="GO:0004497">
    <property type="term" value="F:monooxygenase activity"/>
    <property type="evidence" value="ECO:0007669"/>
    <property type="project" value="UniProtKB-KW"/>
</dbReference>
<proteinExistence type="inferred from homology"/>
<dbReference type="STRING" id="7574.A0A1S3ICB0"/>
<protein>
    <submittedName>
        <fullName evidence="9 10">Cytochrome P450 CYP13A7</fullName>
    </submittedName>
</protein>
<sequence>MYGKTYGIYFFNSPSILTSDVDFLREVFVKQFSKFYQRAIPEFIDTENEEVGMLLAKGKRWKRLRLVSNPSFSTLKMKQVRMRMIVESKPFVKRINVVR</sequence>
<comment type="cofactor">
    <cofactor evidence="1">
        <name>heme</name>
        <dbReference type="ChEBI" id="CHEBI:30413"/>
    </cofactor>
</comment>
<dbReference type="KEGG" id="lak:106162921"/>
<accession>A0A1S3ICB0</accession>
<dbReference type="GO" id="GO:0020037">
    <property type="term" value="F:heme binding"/>
    <property type="evidence" value="ECO:0007669"/>
    <property type="project" value="InterPro"/>
</dbReference>
<evidence type="ECO:0000313" key="10">
    <source>
        <dbReference type="RefSeq" id="XP_013404411.1"/>
    </source>
</evidence>
<dbReference type="RefSeq" id="XP_013404411.1">
    <property type="nucleotide sequence ID" value="XM_013548957.2"/>
</dbReference>
<evidence type="ECO:0000256" key="6">
    <source>
        <dbReference type="ARBA" id="ARBA00023004"/>
    </source>
</evidence>